<name>M5FWW8_DACPD</name>
<feature type="transmembrane region" description="Helical" evidence="6">
    <location>
        <begin position="382"/>
        <end position="415"/>
    </location>
</feature>
<dbReference type="Proteomes" id="UP000030653">
    <property type="component" value="Unassembled WGS sequence"/>
</dbReference>
<dbReference type="InterPro" id="IPR002293">
    <property type="entry name" value="AA/rel_permease1"/>
</dbReference>
<dbReference type="GeneID" id="63690116"/>
<keyword evidence="5 6" id="KW-0472">Membrane</keyword>
<dbReference type="OMA" id="SAHKWFH"/>
<feature type="transmembrane region" description="Helical" evidence="6">
    <location>
        <begin position="193"/>
        <end position="215"/>
    </location>
</feature>
<dbReference type="OrthoDB" id="3900342at2759"/>
<dbReference type="PANTHER" id="PTHR45649">
    <property type="entry name" value="AMINO-ACID PERMEASE BAT1"/>
    <property type="match status" value="1"/>
</dbReference>
<proteinExistence type="predicted"/>
<gene>
    <name evidence="7" type="ORF">DACRYDRAFT_51753</name>
</gene>
<keyword evidence="3 6" id="KW-0812">Transmembrane</keyword>
<evidence type="ECO:0000256" key="4">
    <source>
        <dbReference type="ARBA" id="ARBA00022989"/>
    </source>
</evidence>
<evidence type="ECO:0000256" key="3">
    <source>
        <dbReference type="ARBA" id="ARBA00022692"/>
    </source>
</evidence>
<feature type="transmembrane region" description="Helical" evidence="6">
    <location>
        <begin position="71"/>
        <end position="89"/>
    </location>
</feature>
<keyword evidence="4 6" id="KW-1133">Transmembrane helix</keyword>
<evidence type="ECO:0000256" key="6">
    <source>
        <dbReference type="SAM" id="Phobius"/>
    </source>
</evidence>
<evidence type="ECO:0000313" key="7">
    <source>
        <dbReference type="EMBL" id="EJU02481.1"/>
    </source>
</evidence>
<dbReference type="GO" id="GO:0022857">
    <property type="term" value="F:transmembrane transporter activity"/>
    <property type="evidence" value="ECO:0007669"/>
    <property type="project" value="InterPro"/>
</dbReference>
<dbReference type="Pfam" id="PF13520">
    <property type="entry name" value="AA_permease_2"/>
    <property type="match status" value="1"/>
</dbReference>
<dbReference type="HOGENOM" id="CLU_004495_0_3_1"/>
<feature type="transmembrane region" description="Helical" evidence="6">
    <location>
        <begin position="326"/>
        <end position="344"/>
    </location>
</feature>
<evidence type="ECO:0000256" key="5">
    <source>
        <dbReference type="ARBA" id="ARBA00023136"/>
    </source>
</evidence>
<dbReference type="RefSeq" id="XP_040629375.1">
    <property type="nucleotide sequence ID" value="XM_040775054.1"/>
</dbReference>
<evidence type="ECO:0000256" key="2">
    <source>
        <dbReference type="ARBA" id="ARBA00022448"/>
    </source>
</evidence>
<comment type="subcellular location">
    <subcellularLocation>
        <location evidence="1">Membrane</location>
        <topology evidence="1">Multi-pass membrane protein</topology>
    </subcellularLocation>
</comment>
<feature type="transmembrane region" description="Helical" evidence="6">
    <location>
        <begin position="235"/>
        <end position="254"/>
    </location>
</feature>
<feature type="transmembrane region" description="Helical" evidence="6">
    <location>
        <begin position="436"/>
        <end position="461"/>
    </location>
</feature>
<feature type="transmembrane region" description="Helical" evidence="6">
    <location>
        <begin position="101"/>
        <end position="120"/>
    </location>
</feature>
<organism evidence="7 8">
    <name type="scientific">Dacryopinax primogenitus (strain DJM 731)</name>
    <name type="common">Brown rot fungus</name>
    <dbReference type="NCBI Taxonomy" id="1858805"/>
    <lineage>
        <taxon>Eukaryota</taxon>
        <taxon>Fungi</taxon>
        <taxon>Dikarya</taxon>
        <taxon>Basidiomycota</taxon>
        <taxon>Agaricomycotina</taxon>
        <taxon>Dacrymycetes</taxon>
        <taxon>Dacrymycetales</taxon>
        <taxon>Dacrymycetaceae</taxon>
        <taxon>Dacryopinax</taxon>
    </lineage>
</organism>
<dbReference type="AlphaFoldDB" id="M5FWW8"/>
<dbReference type="GO" id="GO:0016020">
    <property type="term" value="C:membrane"/>
    <property type="evidence" value="ECO:0007669"/>
    <property type="project" value="UniProtKB-SubCell"/>
</dbReference>
<keyword evidence="8" id="KW-1185">Reference proteome</keyword>
<keyword evidence="2" id="KW-0813">Transport</keyword>
<reference evidence="7 8" key="1">
    <citation type="journal article" date="2012" name="Science">
        <title>The Paleozoic origin of enzymatic lignin decomposition reconstructed from 31 fungal genomes.</title>
        <authorList>
            <person name="Floudas D."/>
            <person name="Binder M."/>
            <person name="Riley R."/>
            <person name="Barry K."/>
            <person name="Blanchette R.A."/>
            <person name="Henrissat B."/>
            <person name="Martinez A.T."/>
            <person name="Otillar R."/>
            <person name="Spatafora J.W."/>
            <person name="Yadav J.S."/>
            <person name="Aerts A."/>
            <person name="Benoit I."/>
            <person name="Boyd A."/>
            <person name="Carlson A."/>
            <person name="Copeland A."/>
            <person name="Coutinho P.M."/>
            <person name="de Vries R.P."/>
            <person name="Ferreira P."/>
            <person name="Findley K."/>
            <person name="Foster B."/>
            <person name="Gaskell J."/>
            <person name="Glotzer D."/>
            <person name="Gorecki P."/>
            <person name="Heitman J."/>
            <person name="Hesse C."/>
            <person name="Hori C."/>
            <person name="Igarashi K."/>
            <person name="Jurgens J.A."/>
            <person name="Kallen N."/>
            <person name="Kersten P."/>
            <person name="Kohler A."/>
            <person name="Kuees U."/>
            <person name="Kumar T.K.A."/>
            <person name="Kuo A."/>
            <person name="LaButti K."/>
            <person name="Larrondo L.F."/>
            <person name="Lindquist E."/>
            <person name="Ling A."/>
            <person name="Lombard V."/>
            <person name="Lucas S."/>
            <person name="Lundell T."/>
            <person name="Martin R."/>
            <person name="McLaughlin D.J."/>
            <person name="Morgenstern I."/>
            <person name="Morin E."/>
            <person name="Murat C."/>
            <person name="Nagy L.G."/>
            <person name="Nolan M."/>
            <person name="Ohm R.A."/>
            <person name="Patyshakuliyeva A."/>
            <person name="Rokas A."/>
            <person name="Ruiz-Duenas F.J."/>
            <person name="Sabat G."/>
            <person name="Salamov A."/>
            <person name="Samejima M."/>
            <person name="Schmutz J."/>
            <person name="Slot J.C."/>
            <person name="St John F."/>
            <person name="Stenlid J."/>
            <person name="Sun H."/>
            <person name="Sun S."/>
            <person name="Syed K."/>
            <person name="Tsang A."/>
            <person name="Wiebenga A."/>
            <person name="Young D."/>
            <person name="Pisabarro A."/>
            <person name="Eastwood D.C."/>
            <person name="Martin F."/>
            <person name="Cullen D."/>
            <person name="Grigoriev I.V."/>
            <person name="Hibbett D.S."/>
        </authorList>
    </citation>
    <scope>NUCLEOTIDE SEQUENCE [LARGE SCALE GENOMIC DNA]</scope>
    <source>
        <strain evidence="7 8">DJM-731 SS1</strain>
    </source>
</reference>
<feature type="transmembrane region" description="Helical" evidence="6">
    <location>
        <begin position="275"/>
        <end position="295"/>
    </location>
</feature>
<dbReference type="PANTHER" id="PTHR45649:SF6">
    <property type="entry name" value="GABA-SPECIFIC PERMEASE"/>
    <property type="match status" value="1"/>
</dbReference>
<dbReference type="Gene3D" id="1.20.1740.10">
    <property type="entry name" value="Amino acid/polyamine transporter I"/>
    <property type="match status" value="1"/>
</dbReference>
<protein>
    <submittedName>
        <fullName evidence="7">Amino acid transporter</fullName>
    </submittedName>
</protein>
<dbReference type="PIRSF" id="PIRSF006060">
    <property type="entry name" value="AA_transporter"/>
    <property type="match status" value="1"/>
</dbReference>
<accession>M5FWW8</accession>
<dbReference type="EMBL" id="JH795862">
    <property type="protein sequence ID" value="EJU02481.1"/>
    <property type="molecule type" value="Genomic_DNA"/>
</dbReference>
<feature type="transmembrane region" description="Helical" evidence="6">
    <location>
        <begin position="473"/>
        <end position="494"/>
    </location>
</feature>
<sequence length="538" mass="58145">MPSKEEREKIALALQDGDDVVLAELGYKSEFKREFKLYEVVFFAFSIMGVIASVTSTWSFMLVSGGHVGMVWGWIIPWFFVLTIAACMAELASSMPTSAGLYYFAARMAPAHWAPLASWITGWANVTGQITLVCSIDFTCAQMITTAISVGSDGAVNLGAAPTWGILLAILFAHGIVCSLATQFLARINVFYVVVNLRIVGTCLAAIVCLLVGAGPENRVSTADAWTLFENNSGWTNNGWAFMLAFTAPMWTLTGYDSAAHISEETSGASKAAPIAILVSVFCTGIIGWLINIAASFATTSVAEILTTTLPLPLGQLFLNCIGKRGMFAVWSFIIIVQFVTGAAQGVDASRVVFAFARDNALPGSRWLKQINPHTFTPINAVWFVMFWAGICGLLGFSAAALSSLAGASVLGLYLSYATPIFLRITSGRNKFKPGWFSLGSWVTPLGTIAVSWVTFIWIVLVFPPSEAPTAPTMNYAVVIVMGVVFFAGGWWIISARKWFTGPIVNVNKEEVIERALSHAEKTGEDMEIVREVSDKSE</sequence>
<feature type="transmembrane region" description="Helical" evidence="6">
    <location>
        <begin position="37"/>
        <end position="59"/>
    </location>
</feature>
<dbReference type="STRING" id="1858805.M5FWW8"/>
<evidence type="ECO:0000256" key="1">
    <source>
        <dbReference type="ARBA" id="ARBA00004141"/>
    </source>
</evidence>
<feature type="transmembrane region" description="Helical" evidence="6">
    <location>
        <begin position="164"/>
        <end position="186"/>
    </location>
</feature>
<evidence type="ECO:0000313" key="8">
    <source>
        <dbReference type="Proteomes" id="UP000030653"/>
    </source>
</evidence>